<dbReference type="SUPFAM" id="SSF52540">
    <property type="entry name" value="P-loop containing nucleoside triphosphate hydrolases"/>
    <property type="match status" value="1"/>
</dbReference>
<feature type="domain" description="Helicase ATP-binding" evidence="6">
    <location>
        <begin position="2889"/>
        <end position="3028"/>
    </location>
</feature>
<evidence type="ECO:0000313" key="8">
    <source>
        <dbReference type="Proteomes" id="UP001161354"/>
    </source>
</evidence>
<accession>A0A2Z5WAE6</accession>
<proteinExistence type="predicted"/>
<dbReference type="PROSITE" id="PS51192">
    <property type="entry name" value="HELICASE_ATP_BIND_1"/>
    <property type="match status" value="1"/>
</dbReference>
<feature type="transmembrane region" description="Helical" evidence="5">
    <location>
        <begin position="1182"/>
        <end position="1199"/>
    </location>
</feature>
<dbReference type="InterPro" id="IPR043502">
    <property type="entry name" value="DNA/RNA_pol_sf"/>
</dbReference>
<keyword evidence="5" id="KW-1133">Transmembrane helix</keyword>
<feature type="compositionally biased region" description="Basic and acidic residues" evidence="4">
    <location>
        <begin position="3526"/>
        <end position="3561"/>
    </location>
</feature>
<dbReference type="InterPro" id="IPR011545">
    <property type="entry name" value="DEAD/DEAH_box_helicase_dom"/>
</dbReference>
<dbReference type="SUPFAM" id="SSF56672">
    <property type="entry name" value="DNA/RNA polymerases"/>
    <property type="match status" value="1"/>
</dbReference>
<feature type="transmembrane region" description="Helical" evidence="5">
    <location>
        <begin position="1347"/>
        <end position="1366"/>
    </location>
</feature>
<evidence type="ECO:0000313" key="7">
    <source>
        <dbReference type="EMBL" id="BBB86776.1"/>
    </source>
</evidence>
<reference evidence="7" key="1">
    <citation type="journal article" date="2018" name="Environ. Microbiol.">
        <title>Novel, diverse RNA viruses from Mediterranean isolates of the phytopathogenic fungus, Rosellinia necatrix: insights into evolutionary biology of fungal viruses.</title>
        <authorList>
            <person name="Arjona-Lopez J.M."/>
            <person name="Telengech P."/>
            <person name="Jamal A."/>
            <person name="Hisano S."/>
            <person name="Kondo H."/>
            <person name="Yelin M.D."/>
            <person name="Arjona-Girona I."/>
            <person name="Kanematsu S."/>
            <person name="Lopez-Herrera C.J."/>
            <person name="Suzuki N."/>
        </authorList>
    </citation>
    <scope>NUCLEOTIDE SEQUENCE</scope>
</reference>
<feature type="compositionally biased region" description="Polar residues" evidence="4">
    <location>
        <begin position="3603"/>
        <end position="3617"/>
    </location>
</feature>
<dbReference type="SMART" id="SM00487">
    <property type="entry name" value="DEXDc"/>
    <property type="match status" value="1"/>
</dbReference>
<dbReference type="InterPro" id="IPR014001">
    <property type="entry name" value="Helicase_ATP-bd"/>
</dbReference>
<keyword evidence="2" id="KW-0808">Transferase</keyword>
<dbReference type="GO" id="GO:0005524">
    <property type="term" value="F:ATP binding"/>
    <property type="evidence" value="ECO:0007669"/>
    <property type="project" value="InterPro"/>
</dbReference>
<dbReference type="Pfam" id="PF00270">
    <property type="entry name" value="DEAD"/>
    <property type="match status" value="1"/>
</dbReference>
<feature type="transmembrane region" description="Helical" evidence="5">
    <location>
        <begin position="1322"/>
        <end position="1341"/>
    </location>
</feature>
<evidence type="ECO:0000256" key="5">
    <source>
        <dbReference type="SAM" id="Phobius"/>
    </source>
</evidence>
<evidence type="ECO:0000256" key="1">
    <source>
        <dbReference type="ARBA" id="ARBA00022484"/>
    </source>
</evidence>
<sequence length="3641" mass="413973">MTFDVNHPHFLPDRYIDRFFLPFSRMQLVQNMTWASKPEGFEVWRRMTVCAGCPDTPGWIWSLDANVSSPANVGVFNYTGRYWELNWATGKFQELPHQSYLCRTLIPLSGSITDIPYAEAVERNFRRSADRAAGVQPKAADTLNAENLKRIALSLKITDTTNLSCDLLVSTATRLASSLEMAITISQSAKAQTDELNAKLDIANTLIATLRTPAEAAKNCTHLTTTVEPYDHPFIDASRVNRVLPRPPVTTWFATGTTHYRYVWDGTFYPFGGPVLEVPSADPTWDAGRRAKTPKNTFNVRGRGFKVIDGRKTLLDLTTSDKPVDIADAMDKALRTIHRSFHKEYNMIVSHEEFKPVFRKHRWCSHLARNAYNDDTAHVVAESNHWIVTYHPTTLVIWSKECVPYAQHTLPFDTITSRGWARTIPDHDHRWASESAEKGYYSHVVKAGEVLNPNYDSQLVKYSGRARDWTHNMPTCGCNPGIHRFALNGKRLCHRCFEAIAPTQDWPLQKRYHETAPSLELILPYIVHEEGQLDKYIPQSATLDIHFSNPGFWFHLQDGPLGRSYGIRPKPHTYMTRRLTFPFPVYYSDTTPARDFRDLSFYLTRIDPNHKLLPSGTEILAESFCIPSQDHLRPYNLTFAGSLIRGFHKSKEPKGVRCVYLDPCQGDRLGNNGKPFWELYKGQLHEVLFPLAAIQFGHGWHGNFPVFNVNFDHPAVRIKQITMTNARALGPNVTPAGGVIVRVSPLKKYIPSFRAIRVHISKLVFLGFLAVLPLARSMYNSTKQLVSHVGHSSEWIEMPSGYQIFVERATATPAIAYRPAFRLTGIVFIDEALFYPAVLLLACAVLSAFTLWGACIYYSRNPGVEFPLKENPNNLVTVSETASAPTKGPEIAESMLIVTCGTRGDHVPMMFYARIAATLGVPVHVWNAHLATHEELAALKRGDFTPWLPSWLSLLTSTIQGYKFAFVPHVPVRDNAENYYLGGTRKWVVPTVYGEDYMSKFVTWVSTTFRPHWTIGALSDNNLPRSADGVNPVVRRKNYGTGKIGWLSGSADEINIPFAIRSNYPKITDPNHTEAFRHYDTIYMHGGKGTVDTALASGVRQIVILDQSMDRVYHTIPTPEDVRDHSVLPYIGMLYVRGFNIPGSPWYKAAAITSYYYQQWSRLLTLAADTAIRSWIVWQYALSWYNWWIIATLSFPWVIDAFKTKEVKHALRKSTVFLWKYPIFILLPIRWLAVGVFYLIFNAIPKIAGELANLRETKSVMIIKPVAGMPMPFGHVIFKCNVTGEVFEGVHLDEQGFDERFKLITRSALVPGRSRLWRTEHVTHSLVTVMMLLLGSTGIVVNFWHPFSVIVMPFWAMFALAIIILFEGYMRDIPADEPIEIPMPFNTQELREITENARVGTYGPLFNCQTVLLGHAFNHGFFSFYILLALYTLSLTVMIPGWMATKICRKWSLRICGVDVSGAILRQTRPAAGFGGAPDTNPVPVVQQVGQAVKSLNIHLAKPAKALSTVKDWLANDPRQNEETIQLCTEEDIAAANLTASELETLSKPAWEWTPQAKAIVTKIRNAAIHRISAADQVIVAGRTFKKGTRLTEIQAYLRDLKVPEEQIPSTIEDLIVKQDEATQQFESMESIVAQTATLFHLATDGKGAFSKDAGADIAIKTLINKVSTTNVEFKRLPLPVNHPKSERREWWAKFVDLLHEAFGYLRNVEFVGSFFRWLEERQTKVSKYLWDLFDFFLAVAKILIAVSQKAWNTMWQAVNILFDNTMEPMSATRAKAAWALSGLTEIPRLVAKSRLEKSIAMSSYAPRGDFWKDYQNWTDEMNRAALETGMDPSHAQKVGGPMTRKVKWTMPTMTRELGRALELKEGEEFFVDERLNDRAEYYRQKGVPLGGDAAFIRSADYIQRSLHRYTPDFNPDRPSHEVDTLEKDMALAFFDKHREMFADMKLSSFQEVRRYMYMKTKDKTSPGAGLIGHWSKREQAFLSGWDDAMIHLAEQRLLDGHYPVMLHHAMVKAQVVDIAKVVGEGKNLRTVVAEDLLTYFMNQAIELERNKRRVPEVGMGMGMVLNQNMARLFENLRIHADKNGGVLTYADATEYDSKTPPAVFRMLGHLADLGLKDHPSGNGKAMASVLKAKYDALQDSFIFGLTIPNVVNSVALNVDLSVEHELITKYPSKFIRWQDVYNSDPKKIGAVADSLRAGSLKALRPEDEYHQLYADKVLLVREPFDSYVSQEPTDNTKLARVRNLVYSPIYATVRQGDSDCTDRAVNFTTLVRRDPVQFALDLWQHRDTAYNVVHKDQGGGTGENATSWDNSVGFRLAYWMGWYKYHNGVLTPQEIMERHPLYNTGDDDIGSNLIKRKDLNLERLVKCMADAGLNLKMFAVDNIEEMEYLGKIYCPTGNYTPGLSQRSFEAVQFDRATLEAHARSIFDYDRQAAIRSGKPLDEVKFPIQPKWLVVQREGDLLMRRMNFRWYQSEREGSVKISNPLYTGENGNHGQVLSLRGRQYLAVAIQRSVGHGQLTAFQPQLYRLFGNEWKEDILDYARHFDTKIRVQWLTDSYGMPYLEIHHDDPKANIPGSKQWQFRQFLKSNKYPGYLKIVKTHMKPEVIDPTEHERFMAKLAKSKAPLDDFMRAILDVSKDVIGDMPREIYKMQPSLLALYPDETFYTRNSYVENFILRVHGEKITSLSQFQSLVNQSPYGGCADAPAAWQAYQEPEYREKLHKHSVAAYANMCIMTTLIYGCLYPFEKMVSTIVYIGTAYRLLMFMLIDLPKVYSVLNLSYWHTKAESSKEISAIMPRDPYIQSKRFSAFLADFIPLEIGEYLPFYHAMLFLPEVVELCAKVIRRSGEIKTSRNERFTNPWDARVRHEDGEFQLAATQLITNSKDETRRSKDRESIYRPVVVSSGTGSGKSTLFPYSLLSLGHTVWKRPVRRVIILAPRKILINQWGSPLDNPHSHYKVQRLSRSIVIDLNARILMGTYGHMLNRIKNNEFGQDDIFLMDEFHELSGEMMACVQELYATKVRLFFLSATPVSLPNVQTVFWNTGFQPRFSKSVYIRDDTPVNNFFWGREQFPEHAKSAIIRVSTFKEVEEVREALSYRNIRTHEVSANTADQDIPNDDTVLVTTQIIDAGINLPGRRMLVPSGKMLKNINGEMQRGWTDPNTEKQIEGRVGRFQEGDIIIRPSQAGTGEKPEPYSAPSYFAGDLYARLTKVPQLATFRKVPQGYYYDPDIHGVAFRKGVDPALKLLVYMILAGCSENEAKDSWERLFGRGKPVPDHYEMLATYRMKHSIKYKTYQGTLNELLNENDKKVLIFFKRLTADSGHVQRPIIGQEEEVTAHILSGFIKPVQRCWTQLHSNKTITRFVNAEENQHKAPVEVMEGILKEQERLVSDTLAKAIKSTRAVRIKERFKQLKDQFDNESTSLKNKIGTETLPEGLTFVHEEAGDVLRRTAVLRTPQCLYCKNTITHYHTGIDGFPTDTWGLRWEPAEQPEEDIQLAIPEPKSTITDADMTRNTLLAKRVKFAELKVKRPEKAAEKTISRNVTEVKRNTDPKGKGRQATGRDPRANSTRIQRRSPAIFARQGAVLEVGGTTTSESPSKTETFSETVADSVNKNNQPSAEGSSPPPKPRVMLPTYHGRSRGAGQL</sequence>
<keyword evidence="5" id="KW-0812">Transmembrane</keyword>
<evidence type="ECO:0000256" key="2">
    <source>
        <dbReference type="ARBA" id="ARBA00022679"/>
    </source>
</evidence>
<keyword evidence="3" id="KW-0548">Nucleotidyltransferase</keyword>
<feature type="transmembrane region" description="Helical" evidence="5">
    <location>
        <begin position="833"/>
        <end position="859"/>
    </location>
</feature>
<dbReference type="GO" id="GO:0003676">
    <property type="term" value="F:nucleic acid binding"/>
    <property type="evidence" value="ECO:0007669"/>
    <property type="project" value="InterPro"/>
</dbReference>
<dbReference type="InterPro" id="IPR027417">
    <property type="entry name" value="P-loop_NTPase"/>
</dbReference>
<dbReference type="Gene3D" id="3.40.50.300">
    <property type="entry name" value="P-loop containing nucleotide triphosphate hydrolases"/>
    <property type="match status" value="2"/>
</dbReference>
<keyword evidence="5" id="KW-0472">Membrane</keyword>
<protein>
    <submittedName>
        <fullName evidence="7">Polyprotein</fullName>
    </submittedName>
</protein>
<organism evidence="7 8">
    <name type="scientific">Rosellinia necatrix hypovirus 2</name>
    <dbReference type="NCBI Taxonomy" id="2056540"/>
    <lineage>
        <taxon>Viruses</taxon>
        <taxon>Riboviria</taxon>
        <taxon>Orthornavirae</taxon>
        <taxon>Pisuviricota</taxon>
        <taxon>Duplopiviricetes</taxon>
        <taxon>Durnavirales</taxon>
        <taxon>Hypoviridae</taxon>
        <taxon>Epsilonhypovirus</taxon>
        <taxon>Epsilonhypovirus entoleucae</taxon>
    </lineage>
</organism>
<dbReference type="Proteomes" id="UP001161354">
    <property type="component" value="Segment"/>
</dbReference>
<feature type="transmembrane region" description="Helical" evidence="5">
    <location>
        <begin position="1422"/>
        <end position="1443"/>
    </location>
</feature>
<evidence type="ECO:0000256" key="4">
    <source>
        <dbReference type="SAM" id="MobiDB-lite"/>
    </source>
</evidence>
<dbReference type="EMBL" id="LC333733">
    <property type="protein sequence ID" value="BBB86776.1"/>
    <property type="molecule type" value="Genomic_RNA"/>
</dbReference>
<evidence type="ECO:0000259" key="6">
    <source>
        <dbReference type="PROSITE" id="PS51192"/>
    </source>
</evidence>
<name>A0A2Z5WAE6_9VIRU</name>
<dbReference type="GO" id="GO:0003968">
    <property type="term" value="F:RNA-directed RNA polymerase activity"/>
    <property type="evidence" value="ECO:0007669"/>
    <property type="project" value="UniProtKB-KW"/>
</dbReference>
<evidence type="ECO:0000256" key="3">
    <source>
        <dbReference type="ARBA" id="ARBA00022695"/>
    </source>
</evidence>
<feature type="compositionally biased region" description="Low complexity" evidence="4">
    <location>
        <begin position="3587"/>
        <end position="3602"/>
    </location>
</feature>
<feature type="region of interest" description="Disordered" evidence="4">
    <location>
        <begin position="3526"/>
        <end position="3641"/>
    </location>
</feature>
<feature type="transmembrane region" description="Helical" evidence="5">
    <location>
        <begin position="1219"/>
        <end position="1241"/>
    </location>
</feature>
<keyword evidence="1" id="KW-0696">RNA-directed RNA polymerase</keyword>